<dbReference type="Proteomes" id="UP000234483">
    <property type="component" value="Unassembled WGS sequence"/>
</dbReference>
<dbReference type="RefSeq" id="WP_101714054.1">
    <property type="nucleotide sequence ID" value="NZ_CP026100.1"/>
</dbReference>
<dbReference type="InterPro" id="IPR007438">
    <property type="entry name" value="DUF488"/>
</dbReference>
<evidence type="ECO:0000313" key="4">
    <source>
        <dbReference type="Proteomes" id="UP000281192"/>
    </source>
</evidence>
<keyword evidence="4" id="KW-1185">Reference proteome</keyword>
<protein>
    <recommendedName>
        <fullName evidence="5">DUF488 domain-containing protein</fullName>
    </recommendedName>
</protein>
<organism evidence="2 3">
    <name type="scientific">Caulobacter flavus</name>
    <dbReference type="NCBI Taxonomy" id="1679497"/>
    <lineage>
        <taxon>Bacteria</taxon>
        <taxon>Pseudomonadati</taxon>
        <taxon>Pseudomonadota</taxon>
        <taxon>Alphaproteobacteria</taxon>
        <taxon>Caulobacterales</taxon>
        <taxon>Caulobacteraceae</taxon>
        <taxon>Caulobacter</taxon>
    </lineage>
</organism>
<evidence type="ECO:0000313" key="3">
    <source>
        <dbReference type="Proteomes" id="UP000234483"/>
    </source>
</evidence>
<dbReference type="EMBL" id="PJRQ01000035">
    <property type="protein sequence ID" value="PLR11224.1"/>
    <property type="molecule type" value="Genomic_DNA"/>
</dbReference>
<dbReference type="KEGG" id="cfh:C1707_07580"/>
<reference evidence="2 3" key="1">
    <citation type="submission" date="2017-12" db="EMBL/GenBank/DDBJ databases">
        <title>The genome sequence of Caulobacter flavus CGMCC1 15093.</title>
        <authorList>
            <person name="Gao J."/>
            <person name="Mao X."/>
            <person name="Sun J."/>
        </authorList>
    </citation>
    <scope>NUCLEOTIDE SEQUENCE [LARGE SCALE GENOMIC DNA]</scope>
    <source>
        <strain evidence="2 3">CGMCC1 15093</strain>
    </source>
</reference>
<dbReference type="OrthoDB" id="9810084at2"/>
<evidence type="ECO:0000313" key="2">
    <source>
        <dbReference type="EMBL" id="PLR11224.1"/>
    </source>
</evidence>
<dbReference type="PANTHER" id="PTHR39337">
    <property type="entry name" value="BLR5642 PROTEIN"/>
    <property type="match status" value="1"/>
</dbReference>
<dbReference type="PIRSF" id="PIRSF024492">
    <property type="entry name" value="UCP024492"/>
    <property type="match status" value="1"/>
</dbReference>
<evidence type="ECO:0008006" key="5">
    <source>
        <dbReference type="Google" id="ProtNLM"/>
    </source>
</evidence>
<dbReference type="EMBL" id="CP026100">
    <property type="protein sequence ID" value="AYV46122.1"/>
    <property type="molecule type" value="Genomic_DNA"/>
</dbReference>
<dbReference type="AlphaFoldDB" id="A0A2N5CR74"/>
<sequence>MNPLATIGYETDTQGGMIDRLKAADVELVVDVRAVASSRKAGFSKTLLGNSLQEQGIGYLHLQPLGTPKAGRDAARAGRVDEMRAIFTAHLEEPKAQVALAQATQLAGEKRIALLCYEDDPACCHRRIVADRIRQALKCEVVDL</sequence>
<name>A0A2N5CR74_9CAUL</name>
<gene>
    <name evidence="1" type="ORF">C1707_07580</name>
    <name evidence="2" type="ORF">CFHF_16315</name>
</gene>
<dbReference type="Pfam" id="PF04343">
    <property type="entry name" value="DUF488"/>
    <property type="match status" value="1"/>
</dbReference>
<reference evidence="1 4" key="2">
    <citation type="submission" date="2018-01" db="EMBL/GenBank/DDBJ databases">
        <title>Complete genome sequence of Caulobacter flavus RHGG3.</title>
        <authorList>
            <person name="Yang E."/>
        </authorList>
    </citation>
    <scope>NUCLEOTIDE SEQUENCE [LARGE SCALE GENOMIC DNA]</scope>
    <source>
        <strain evidence="1 4">RHGG3</strain>
    </source>
</reference>
<dbReference type="InterPro" id="IPR014519">
    <property type="entry name" value="UCP024492"/>
</dbReference>
<accession>A0A2N5CR74</accession>
<dbReference type="Proteomes" id="UP000281192">
    <property type="component" value="Chromosome"/>
</dbReference>
<proteinExistence type="predicted"/>
<dbReference type="PANTHER" id="PTHR39337:SF1">
    <property type="entry name" value="BLR5642 PROTEIN"/>
    <property type="match status" value="1"/>
</dbReference>
<evidence type="ECO:0000313" key="1">
    <source>
        <dbReference type="EMBL" id="AYV46122.1"/>
    </source>
</evidence>